<dbReference type="AlphaFoldDB" id="A0A1H8ZFH6"/>
<feature type="domain" description="O-methyltransferase dimerisation" evidence="5">
    <location>
        <begin position="23"/>
        <end position="98"/>
    </location>
</feature>
<dbReference type="GO" id="GO:0032259">
    <property type="term" value="P:methylation"/>
    <property type="evidence" value="ECO:0007669"/>
    <property type="project" value="UniProtKB-KW"/>
</dbReference>
<dbReference type="InterPro" id="IPR029063">
    <property type="entry name" value="SAM-dependent_MTases_sf"/>
</dbReference>
<evidence type="ECO:0000313" key="6">
    <source>
        <dbReference type="EMBL" id="SEP63111.1"/>
    </source>
</evidence>
<evidence type="ECO:0000256" key="3">
    <source>
        <dbReference type="ARBA" id="ARBA00022691"/>
    </source>
</evidence>
<keyword evidence="3" id="KW-0949">S-adenosyl-L-methionine</keyword>
<evidence type="ECO:0000313" key="7">
    <source>
        <dbReference type="Proteomes" id="UP000198634"/>
    </source>
</evidence>
<dbReference type="InterPro" id="IPR001077">
    <property type="entry name" value="COMT_C"/>
</dbReference>
<dbReference type="CDD" id="cd02440">
    <property type="entry name" value="AdoMet_MTases"/>
    <property type="match status" value="1"/>
</dbReference>
<dbReference type="InterPro" id="IPR036390">
    <property type="entry name" value="WH_DNA-bd_sf"/>
</dbReference>
<dbReference type="EMBL" id="FOEP01000001">
    <property type="protein sequence ID" value="SEP63111.1"/>
    <property type="molecule type" value="Genomic_DNA"/>
</dbReference>
<dbReference type="PROSITE" id="PS51683">
    <property type="entry name" value="SAM_OMT_II"/>
    <property type="match status" value="1"/>
</dbReference>
<evidence type="ECO:0000256" key="1">
    <source>
        <dbReference type="ARBA" id="ARBA00022603"/>
    </source>
</evidence>
<evidence type="ECO:0000256" key="2">
    <source>
        <dbReference type="ARBA" id="ARBA00022679"/>
    </source>
</evidence>
<reference evidence="6 7" key="1">
    <citation type="submission" date="2016-10" db="EMBL/GenBank/DDBJ databases">
        <authorList>
            <person name="de Groot N.N."/>
        </authorList>
    </citation>
    <scope>NUCLEOTIDE SEQUENCE [LARGE SCALE GENOMIC DNA]</scope>
    <source>
        <strain evidence="6 7">DSM 22007</strain>
    </source>
</reference>
<proteinExistence type="predicted"/>
<dbReference type="SUPFAM" id="SSF53335">
    <property type="entry name" value="S-adenosyl-L-methionine-dependent methyltransferases"/>
    <property type="match status" value="1"/>
</dbReference>
<dbReference type="Proteomes" id="UP000198634">
    <property type="component" value="Unassembled WGS sequence"/>
</dbReference>
<dbReference type="PANTHER" id="PTHR43712:SF2">
    <property type="entry name" value="O-METHYLTRANSFERASE CICE"/>
    <property type="match status" value="1"/>
</dbReference>
<dbReference type="PANTHER" id="PTHR43712">
    <property type="entry name" value="PUTATIVE (AFU_ORTHOLOGUE AFUA_4G14580)-RELATED"/>
    <property type="match status" value="1"/>
</dbReference>
<dbReference type="GO" id="GO:0046983">
    <property type="term" value="F:protein dimerization activity"/>
    <property type="evidence" value="ECO:0007669"/>
    <property type="project" value="InterPro"/>
</dbReference>
<dbReference type="GO" id="GO:0008171">
    <property type="term" value="F:O-methyltransferase activity"/>
    <property type="evidence" value="ECO:0007669"/>
    <property type="project" value="InterPro"/>
</dbReference>
<name>A0A1H8ZFH6_9RHOB</name>
<keyword evidence="2" id="KW-0808">Transferase</keyword>
<keyword evidence="1" id="KW-0489">Methyltransferase</keyword>
<evidence type="ECO:0000259" key="5">
    <source>
        <dbReference type="Pfam" id="PF08100"/>
    </source>
</evidence>
<dbReference type="Gene3D" id="3.40.50.150">
    <property type="entry name" value="Vaccinia Virus protein VP39"/>
    <property type="match status" value="1"/>
</dbReference>
<dbReference type="STRING" id="657014.SAMN04488092_101426"/>
<organism evidence="6 7">
    <name type="scientific">Thalassovita taeanensis</name>
    <dbReference type="NCBI Taxonomy" id="657014"/>
    <lineage>
        <taxon>Bacteria</taxon>
        <taxon>Pseudomonadati</taxon>
        <taxon>Pseudomonadota</taxon>
        <taxon>Alphaproteobacteria</taxon>
        <taxon>Rhodobacterales</taxon>
        <taxon>Roseobacteraceae</taxon>
        <taxon>Thalassovita</taxon>
    </lineage>
</organism>
<dbReference type="Pfam" id="PF00891">
    <property type="entry name" value="Methyltransf_2"/>
    <property type="match status" value="1"/>
</dbReference>
<keyword evidence="7" id="KW-1185">Reference proteome</keyword>
<dbReference type="RefSeq" id="WP_245776290.1">
    <property type="nucleotide sequence ID" value="NZ_FOEP01000001.1"/>
</dbReference>
<dbReference type="InterPro" id="IPR016461">
    <property type="entry name" value="COMT-like"/>
</dbReference>
<evidence type="ECO:0000259" key="4">
    <source>
        <dbReference type="Pfam" id="PF00891"/>
    </source>
</evidence>
<dbReference type="SUPFAM" id="SSF46785">
    <property type="entry name" value="Winged helix' DNA-binding domain"/>
    <property type="match status" value="1"/>
</dbReference>
<feature type="domain" description="O-methyltransferase C-terminal" evidence="4">
    <location>
        <begin position="140"/>
        <end position="305"/>
    </location>
</feature>
<sequence>MLTQDSMPPSAKAIETAEDLSSIAFGFMASKALFAGLHVDIFSALADGPKSAEELAGAADIPINRIVMLTTALASVGLLTIGDDKKVQNSPAAQSFLSKQTKYDFGDYLRYQIDQQMYPFLLQLNAVMKGDLSDDAIASYRHWMADEEQASVYSESQHAGSLGPGRTLARKVDLATASTLLDVGGGTGAMTISLCREYPNLQATIIDFPNVTEIGWRFISEADLVDRVRYIPGNAVEVQWPGNQDAILMSYLMSGVPGDNVEELVHKAFDALAPGGKLMVHDFMVEEDRRGPALAALWQLQHMAFTPDAHSLSVGWLTQTGKRIGFDVDQVDNLIPAMTKLVVFSKPS</sequence>
<dbReference type="InterPro" id="IPR012967">
    <property type="entry name" value="COMT_dimerisation"/>
</dbReference>
<protein>
    <submittedName>
        <fullName evidence="6">Dimerisation domain-containing protein</fullName>
    </submittedName>
</protein>
<gene>
    <name evidence="6" type="ORF">SAMN04488092_101426</name>
</gene>
<accession>A0A1H8ZFH6</accession>
<dbReference type="InterPro" id="IPR036388">
    <property type="entry name" value="WH-like_DNA-bd_sf"/>
</dbReference>
<dbReference type="Gene3D" id="1.10.10.10">
    <property type="entry name" value="Winged helix-like DNA-binding domain superfamily/Winged helix DNA-binding domain"/>
    <property type="match status" value="1"/>
</dbReference>
<dbReference type="Pfam" id="PF08100">
    <property type="entry name" value="Dimerisation"/>
    <property type="match status" value="1"/>
</dbReference>
<dbReference type="PIRSF" id="PIRSF005739">
    <property type="entry name" value="O-mtase"/>
    <property type="match status" value="1"/>
</dbReference>